<protein>
    <recommendedName>
        <fullName evidence="1">Xylose isomerase-like TIM barrel domain-containing protein</fullName>
    </recommendedName>
</protein>
<proteinExistence type="predicted"/>
<dbReference type="PANTHER" id="PTHR12110:SF53">
    <property type="entry name" value="BLR5974 PROTEIN"/>
    <property type="match status" value="1"/>
</dbReference>
<dbReference type="Gene3D" id="3.20.20.150">
    <property type="entry name" value="Divalent-metal-dependent TIM barrel enzymes"/>
    <property type="match status" value="1"/>
</dbReference>
<dbReference type="Pfam" id="PF01261">
    <property type="entry name" value="AP_endonuc_2"/>
    <property type="match status" value="1"/>
</dbReference>
<dbReference type="PANTHER" id="PTHR12110">
    <property type="entry name" value="HYDROXYPYRUVATE ISOMERASE"/>
    <property type="match status" value="1"/>
</dbReference>
<name>A0A381QY27_9ZZZZ</name>
<feature type="domain" description="Xylose isomerase-like TIM barrel" evidence="1">
    <location>
        <begin position="88"/>
        <end position="291"/>
    </location>
</feature>
<dbReference type="AlphaFoldDB" id="A0A381QY27"/>
<sequence>MENRRNFIKKTSLLSLGIASYSFTSPLIKNIGGVDISVITYSFKPGLEDMETIIQYCLDSNSDNIELMGSHVERSIGMPRSRKDSPDWRSNVSMNEFKKVKKAFNEKGINIFAYKPPCMGTRNKDEEIEYAMKATKALGADYVTTELTDETNTKRISYYAEKYKVKVGYHAHLQASDTAWDFALSSSNNSYINLDIGHYIAAGGENTKETLLKFIENNHSRICSLHLKDRQAGKTMNPTGSDNQIWGEGDTPIKEVLLLMQKNSYDFTATIELEYRIPEGSNVVKEVIKCMNYCKAVLDS</sequence>
<evidence type="ECO:0000259" key="1">
    <source>
        <dbReference type="Pfam" id="PF01261"/>
    </source>
</evidence>
<organism evidence="2">
    <name type="scientific">marine metagenome</name>
    <dbReference type="NCBI Taxonomy" id="408172"/>
    <lineage>
        <taxon>unclassified sequences</taxon>
        <taxon>metagenomes</taxon>
        <taxon>ecological metagenomes</taxon>
    </lineage>
</organism>
<dbReference type="InterPro" id="IPR013022">
    <property type="entry name" value="Xyl_isomerase-like_TIM-brl"/>
</dbReference>
<dbReference type="EMBL" id="UINC01001571">
    <property type="protein sequence ID" value="SUZ83874.1"/>
    <property type="molecule type" value="Genomic_DNA"/>
</dbReference>
<dbReference type="InterPro" id="IPR036237">
    <property type="entry name" value="Xyl_isomerase-like_sf"/>
</dbReference>
<evidence type="ECO:0000313" key="2">
    <source>
        <dbReference type="EMBL" id="SUZ83874.1"/>
    </source>
</evidence>
<accession>A0A381QY27</accession>
<dbReference type="InterPro" id="IPR050312">
    <property type="entry name" value="IolE/XylAMocC-like"/>
</dbReference>
<reference evidence="2" key="1">
    <citation type="submission" date="2018-05" db="EMBL/GenBank/DDBJ databases">
        <authorList>
            <person name="Lanie J.A."/>
            <person name="Ng W.-L."/>
            <person name="Kazmierczak K.M."/>
            <person name="Andrzejewski T.M."/>
            <person name="Davidsen T.M."/>
            <person name="Wayne K.J."/>
            <person name="Tettelin H."/>
            <person name="Glass J.I."/>
            <person name="Rusch D."/>
            <person name="Podicherti R."/>
            <person name="Tsui H.-C.T."/>
            <person name="Winkler M.E."/>
        </authorList>
    </citation>
    <scope>NUCLEOTIDE SEQUENCE</scope>
</reference>
<dbReference type="SUPFAM" id="SSF51658">
    <property type="entry name" value="Xylose isomerase-like"/>
    <property type="match status" value="1"/>
</dbReference>
<gene>
    <name evidence="2" type="ORF">METZ01_LOCUS36728</name>
</gene>